<sequence>MADQPGAAQGEGPTPALPDLLPLFAWLSPSFPVGAYAYSHALEWAVEAGDVKDEASLAVQVSDLMRLGFGRSDGILLAHAWRATMAEDGAALGEVNALAVCLAPSAELRLETCQQGRSFLDAVRAAWPSPALETAAGGLSGEVAYPVAVGLAAGAHRIPLGPTLEGFLLALVQALVSSGIRLAPVGQTAGTRVVAGLAPAVRALAADIPALTLGDLGTATFRADLGSFRHETQYTRLFRS</sequence>
<comment type="caution">
    <text evidence="4">The sequence shown here is derived from an EMBL/GenBank/DDBJ whole genome shotgun (WGS) entry which is preliminary data.</text>
</comment>
<proteinExistence type="inferred from homology"/>
<dbReference type="EMBL" id="BSDO01000002">
    <property type="protein sequence ID" value="GLI22232.1"/>
    <property type="molecule type" value="Genomic_DNA"/>
</dbReference>
<evidence type="ECO:0000313" key="5">
    <source>
        <dbReference type="EMBL" id="MDR6332023.1"/>
    </source>
</evidence>
<dbReference type="GO" id="GO:0005737">
    <property type="term" value="C:cytoplasm"/>
    <property type="evidence" value="ECO:0007669"/>
    <property type="project" value="UniProtKB-SubCell"/>
</dbReference>
<dbReference type="HAMAP" id="MF_01385">
    <property type="entry name" value="UreF"/>
    <property type="match status" value="1"/>
</dbReference>
<dbReference type="InterPro" id="IPR038277">
    <property type="entry name" value="UreF_sf"/>
</dbReference>
<keyword evidence="3" id="KW-0963">Cytoplasm</keyword>
<dbReference type="PIRSF" id="PIRSF009467">
    <property type="entry name" value="Ureas_acces_UreF"/>
    <property type="match status" value="1"/>
</dbReference>
<dbReference type="GO" id="GO:0016151">
    <property type="term" value="F:nickel cation binding"/>
    <property type="evidence" value="ECO:0007669"/>
    <property type="project" value="UniProtKB-UniRule"/>
</dbReference>
<name>A0A9W6FLD7_XANFL</name>
<evidence type="ECO:0000313" key="7">
    <source>
        <dbReference type="Proteomes" id="UP001245370"/>
    </source>
</evidence>
<keyword evidence="7" id="KW-1185">Reference proteome</keyword>
<gene>
    <name evidence="3 4" type="primary">ureF</name>
    <name evidence="5" type="ORF">GGQ86_000470</name>
    <name evidence="4" type="ORF">XFLAVUS301_19060</name>
</gene>
<reference evidence="5 7" key="2">
    <citation type="submission" date="2023-07" db="EMBL/GenBank/DDBJ databases">
        <title>Genomic Encyclopedia of Type Strains, Phase IV (KMG-IV): sequencing the most valuable type-strain genomes for metagenomic binning, comparative biology and taxonomic classification.</title>
        <authorList>
            <person name="Goeker M."/>
        </authorList>
    </citation>
    <scope>NUCLEOTIDE SEQUENCE [LARGE SCALE GENOMIC DNA]</scope>
    <source>
        <strain evidence="5 7">DSM 338</strain>
    </source>
</reference>
<keyword evidence="1 3" id="KW-0996">Nickel insertion</keyword>
<organism evidence="4 6">
    <name type="scientific">Xanthobacter flavus</name>
    <dbReference type="NCBI Taxonomy" id="281"/>
    <lineage>
        <taxon>Bacteria</taxon>
        <taxon>Pseudomonadati</taxon>
        <taxon>Pseudomonadota</taxon>
        <taxon>Alphaproteobacteria</taxon>
        <taxon>Hyphomicrobiales</taxon>
        <taxon>Xanthobacteraceae</taxon>
        <taxon>Xanthobacter</taxon>
    </lineage>
</organism>
<comment type="subunit">
    <text evidence="3">UreD, UreF and UreG form a complex that acts as a GTP-hydrolysis-dependent molecular chaperone, activating the urease apoprotein by helping to assemble the nickel containing metallocenter of UreC. The UreE protein probably delivers the nickel.</text>
</comment>
<dbReference type="AlphaFoldDB" id="A0A9W6FLD7"/>
<dbReference type="RefSeq" id="WP_281807285.1">
    <property type="nucleotide sequence ID" value="NZ_BSDO01000002.1"/>
</dbReference>
<evidence type="ECO:0000256" key="2">
    <source>
        <dbReference type="ARBA" id="ARBA00023186"/>
    </source>
</evidence>
<evidence type="ECO:0000256" key="1">
    <source>
        <dbReference type="ARBA" id="ARBA00022988"/>
    </source>
</evidence>
<evidence type="ECO:0000256" key="3">
    <source>
        <dbReference type="HAMAP-Rule" id="MF_01385"/>
    </source>
</evidence>
<reference evidence="4" key="1">
    <citation type="submission" date="2022-12" db="EMBL/GenBank/DDBJ databases">
        <title>Reference genome sequencing for broad-spectrum identification of bacterial and archaeal isolates by mass spectrometry.</title>
        <authorList>
            <person name="Sekiguchi Y."/>
            <person name="Tourlousse D.M."/>
        </authorList>
    </citation>
    <scope>NUCLEOTIDE SEQUENCE</scope>
    <source>
        <strain evidence="4">301</strain>
    </source>
</reference>
<dbReference type="EMBL" id="JAVDPY010000001">
    <property type="protein sequence ID" value="MDR6332023.1"/>
    <property type="molecule type" value="Genomic_DNA"/>
</dbReference>
<dbReference type="PANTHER" id="PTHR33620">
    <property type="entry name" value="UREASE ACCESSORY PROTEIN F"/>
    <property type="match status" value="1"/>
</dbReference>
<comment type="function">
    <text evidence="3">Required for maturation of urease via the functional incorporation of the urease nickel metallocenter.</text>
</comment>
<dbReference type="Proteomes" id="UP001245370">
    <property type="component" value="Unassembled WGS sequence"/>
</dbReference>
<dbReference type="PANTHER" id="PTHR33620:SF1">
    <property type="entry name" value="UREASE ACCESSORY PROTEIN F"/>
    <property type="match status" value="1"/>
</dbReference>
<dbReference type="GeneID" id="95762695"/>
<accession>A0A9W6FLD7</accession>
<keyword evidence="2 3" id="KW-0143">Chaperone</keyword>
<comment type="subcellular location">
    <subcellularLocation>
        <location evidence="3">Cytoplasm</location>
    </subcellularLocation>
</comment>
<comment type="similarity">
    <text evidence="3">Belongs to the UreF family.</text>
</comment>
<dbReference type="Gene3D" id="1.10.4190.10">
    <property type="entry name" value="Urease accessory protein UreF"/>
    <property type="match status" value="1"/>
</dbReference>
<dbReference type="InterPro" id="IPR002639">
    <property type="entry name" value="UreF"/>
</dbReference>
<evidence type="ECO:0000313" key="6">
    <source>
        <dbReference type="Proteomes" id="UP001144397"/>
    </source>
</evidence>
<evidence type="ECO:0000313" key="4">
    <source>
        <dbReference type="EMBL" id="GLI22232.1"/>
    </source>
</evidence>
<dbReference type="Proteomes" id="UP001144397">
    <property type="component" value="Unassembled WGS sequence"/>
</dbReference>
<protein>
    <recommendedName>
        <fullName evidence="3">Urease accessory protein UreF</fullName>
    </recommendedName>
</protein>
<dbReference type="Pfam" id="PF01730">
    <property type="entry name" value="UreF"/>
    <property type="match status" value="1"/>
</dbReference>